<dbReference type="EMBL" id="JACHFN010000013">
    <property type="protein sequence ID" value="MBB5235534.1"/>
    <property type="molecule type" value="Genomic_DNA"/>
</dbReference>
<name>A0A7W8LR81_9DEIO</name>
<gene>
    <name evidence="3" type="ORF">HNQ09_002991</name>
</gene>
<evidence type="ECO:0000313" key="3">
    <source>
        <dbReference type="EMBL" id="MBB5235534.1"/>
    </source>
</evidence>
<feature type="domain" description="Cas12f1-like TNB" evidence="2">
    <location>
        <begin position="285"/>
        <end position="339"/>
    </location>
</feature>
<protein>
    <recommendedName>
        <fullName evidence="2">Cas12f1-like TNB domain-containing protein</fullName>
    </recommendedName>
</protein>
<evidence type="ECO:0000256" key="1">
    <source>
        <dbReference type="ARBA" id="ARBA00023125"/>
    </source>
</evidence>
<sequence>MRTVHHILQLKRHSYPTLQALIRSGQLKGNPKLRLQHDRASGLLYEAKPELLEALSDSTLLYGDVALHTELYRLPSSEYAALVRQSPRFQQHPGLEELSVALRSPTLSVTEAARLLESAVAQEPQPDAQPRLVQPDSLFSAVWDRERLVLQRSGDDWFLVLFFQVQATQPDLFTHRLEVSLDLGSKPLVYASTSEERAHRTQPCETDLIWQVRSRLSPQARRLLDRIVFSWHQAQLQRVSDFLCRHAFYVYAEDLRYKDMKPTFVQRSRRNGVLDFHECWMHTRLQLAGIGLEKVNPRHTSLRCSYCPGHPFGHRDGDIFFCPTCRRRMNAHRNATRNIMRLGMVKAKRWRRAA</sequence>
<proteinExistence type="predicted"/>
<dbReference type="RefSeq" id="WP_184030827.1">
    <property type="nucleotide sequence ID" value="NZ_JACHFN010000013.1"/>
</dbReference>
<dbReference type="Pfam" id="PF07282">
    <property type="entry name" value="Cas12f1-like_TNB"/>
    <property type="match status" value="1"/>
</dbReference>
<keyword evidence="4" id="KW-1185">Reference proteome</keyword>
<dbReference type="InterPro" id="IPR010095">
    <property type="entry name" value="Cas12f1-like_TNB"/>
</dbReference>
<evidence type="ECO:0000313" key="4">
    <source>
        <dbReference type="Proteomes" id="UP000525389"/>
    </source>
</evidence>
<organism evidence="3 4">
    <name type="scientific">Deinococcus budaensis</name>
    <dbReference type="NCBI Taxonomy" id="1665626"/>
    <lineage>
        <taxon>Bacteria</taxon>
        <taxon>Thermotogati</taxon>
        <taxon>Deinococcota</taxon>
        <taxon>Deinococci</taxon>
        <taxon>Deinococcales</taxon>
        <taxon>Deinococcaceae</taxon>
        <taxon>Deinococcus</taxon>
    </lineage>
</organism>
<keyword evidence="1" id="KW-0238">DNA-binding</keyword>
<dbReference type="AlphaFoldDB" id="A0A7W8LR81"/>
<comment type="caution">
    <text evidence="3">The sequence shown here is derived from an EMBL/GenBank/DDBJ whole genome shotgun (WGS) entry which is preliminary data.</text>
</comment>
<dbReference type="GO" id="GO:0003677">
    <property type="term" value="F:DNA binding"/>
    <property type="evidence" value="ECO:0007669"/>
    <property type="project" value="UniProtKB-KW"/>
</dbReference>
<accession>A0A7W8LR81</accession>
<evidence type="ECO:0000259" key="2">
    <source>
        <dbReference type="Pfam" id="PF07282"/>
    </source>
</evidence>
<dbReference type="Proteomes" id="UP000525389">
    <property type="component" value="Unassembled WGS sequence"/>
</dbReference>
<reference evidence="3 4" key="1">
    <citation type="submission" date="2020-08" db="EMBL/GenBank/DDBJ databases">
        <title>Genomic Encyclopedia of Type Strains, Phase IV (KMG-IV): sequencing the most valuable type-strain genomes for metagenomic binning, comparative biology and taxonomic classification.</title>
        <authorList>
            <person name="Goeker M."/>
        </authorList>
    </citation>
    <scope>NUCLEOTIDE SEQUENCE [LARGE SCALE GENOMIC DNA]</scope>
    <source>
        <strain evidence="3 4">DSM 101791</strain>
    </source>
</reference>